<dbReference type="AlphaFoldDB" id="A0A0D3KLH7"/>
<dbReference type="SUPFAM" id="SSF52833">
    <property type="entry name" value="Thioredoxin-like"/>
    <property type="match status" value="1"/>
</dbReference>
<evidence type="ECO:0000256" key="2">
    <source>
        <dbReference type="SAM" id="MobiDB-lite"/>
    </source>
</evidence>
<proteinExistence type="predicted"/>
<evidence type="ECO:0000313" key="4">
    <source>
        <dbReference type="Proteomes" id="UP000013827"/>
    </source>
</evidence>
<organism evidence="3 4">
    <name type="scientific">Emiliania huxleyi (strain CCMP1516)</name>
    <dbReference type="NCBI Taxonomy" id="280463"/>
    <lineage>
        <taxon>Eukaryota</taxon>
        <taxon>Haptista</taxon>
        <taxon>Haptophyta</taxon>
        <taxon>Prymnesiophyceae</taxon>
        <taxon>Isochrysidales</taxon>
        <taxon>Noelaerhabdaceae</taxon>
        <taxon>Emiliania</taxon>
    </lineage>
</organism>
<dbReference type="EnsemblProtists" id="EOD36612">
    <property type="protein sequence ID" value="EOD36612"/>
    <property type="gene ID" value="EMIHUDRAFT_226114"/>
</dbReference>
<name>A0A0D3KLH7_EMIH1</name>
<reference evidence="4" key="1">
    <citation type="journal article" date="2013" name="Nature">
        <title>Pan genome of the phytoplankton Emiliania underpins its global distribution.</title>
        <authorList>
            <person name="Read B.A."/>
            <person name="Kegel J."/>
            <person name="Klute M.J."/>
            <person name="Kuo A."/>
            <person name="Lefebvre S.C."/>
            <person name="Maumus F."/>
            <person name="Mayer C."/>
            <person name="Miller J."/>
            <person name="Monier A."/>
            <person name="Salamov A."/>
            <person name="Young J."/>
            <person name="Aguilar M."/>
            <person name="Claverie J.M."/>
            <person name="Frickenhaus S."/>
            <person name="Gonzalez K."/>
            <person name="Herman E.K."/>
            <person name="Lin Y.C."/>
            <person name="Napier J."/>
            <person name="Ogata H."/>
            <person name="Sarno A.F."/>
            <person name="Shmutz J."/>
            <person name="Schroeder D."/>
            <person name="de Vargas C."/>
            <person name="Verret F."/>
            <person name="von Dassow P."/>
            <person name="Valentin K."/>
            <person name="Van de Peer Y."/>
            <person name="Wheeler G."/>
            <person name="Dacks J.B."/>
            <person name="Delwiche C.F."/>
            <person name="Dyhrman S.T."/>
            <person name="Glockner G."/>
            <person name="John U."/>
            <person name="Richards T."/>
            <person name="Worden A.Z."/>
            <person name="Zhang X."/>
            <person name="Grigoriev I.V."/>
            <person name="Allen A.E."/>
            <person name="Bidle K."/>
            <person name="Borodovsky M."/>
            <person name="Bowler C."/>
            <person name="Brownlee C."/>
            <person name="Cock J.M."/>
            <person name="Elias M."/>
            <person name="Gladyshev V.N."/>
            <person name="Groth M."/>
            <person name="Guda C."/>
            <person name="Hadaegh A."/>
            <person name="Iglesias-Rodriguez M.D."/>
            <person name="Jenkins J."/>
            <person name="Jones B.M."/>
            <person name="Lawson T."/>
            <person name="Leese F."/>
            <person name="Lindquist E."/>
            <person name="Lobanov A."/>
            <person name="Lomsadze A."/>
            <person name="Malik S.B."/>
            <person name="Marsh M.E."/>
            <person name="Mackinder L."/>
            <person name="Mock T."/>
            <person name="Mueller-Roeber B."/>
            <person name="Pagarete A."/>
            <person name="Parker M."/>
            <person name="Probert I."/>
            <person name="Quesneville H."/>
            <person name="Raines C."/>
            <person name="Rensing S.A."/>
            <person name="Riano-Pachon D.M."/>
            <person name="Richier S."/>
            <person name="Rokitta S."/>
            <person name="Shiraiwa Y."/>
            <person name="Soanes D.M."/>
            <person name="van der Giezen M."/>
            <person name="Wahlund T.M."/>
            <person name="Williams B."/>
            <person name="Wilson W."/>
            <person name="Wolfe G."/>
            <person name="Wurch L.L."/>
        </authorList>
    </citation>
    <scope>NUCLEOTIDE SEQUENCE</scope>
</reference>
<dbReference type="RefSeq" id="XP_005789041.1">
    <property type="nucleotide sequence ID" value="XM_005788984.1"/>
</dbReference>
<keyword evidence="4" id="KW-1185">Reference proteome</keyword>
<dbReference type="PANTHER" id="PTHR45815:SF3">
    <property type="entry name" value="PROTEIN DISULFIDE-ISOMERASE A6"/>
    <property type="match status" value="1"/>
</dbReference>
<dbReference type="KEGG" id="ehx:EMIHUDRAFT_226114"/>
<evidence type="ECO:0000256" key="1">
    <source>
        <dbReference type="SAM" id="Coils"/>
    </source>
</evidence>
<dbReference type="eggNOG" id="ENOG502SUKV">
    <property type="taxonomic scope" value="Eukaryota"/>
</dbReference>
<evidence type="ECO:0000313" key="3">
    <source>
        <dbReference type="EnsemblProtists" id="EOD36612"/>
    </source>
</evidence>
<feature type="compositionally biased region" description="Basic and acidic residues" evidence="2">
    <location>
        <begin position="106"/>
        <end position="115"/>
    </location>
</feature>
<dbReference type="InterPro" id="IPR036249">
    <property type="entry name" value="Thioredoxin-like_sf"/>
</dbReference>
<dbReference type="GO" id="GO:0015035">
    <property type="term" value="F:protein-disulfide reductase activity"/>
    <property type="evidence" value="ECO:0007669"/>
    <property type="project" value="TreeGrafter"/>
</dbReference>
<feature type="coiled-coil region" evidence="1">
    <location>
        <begin position="29"/>
        <end position="81"/>
    </location>
</feature>
<feature type="compositionally biased region" description="Low complexity" evidence="2">
    <location>
        <begin position="234"/>
        <end position="244"/>
    </location>
</feature>
<sequence length="544" mass="57587">MEKIVAREEAAQATAVEAAQVEKIRLEVEEAARAARSEAEAARSAAEERASGLEEALRQRAALLQQQKQRLLQRLEKACERGATPLVDFFLERLFLFIGVRARGNPGRDARHGDTADAAPEASPEEGRGGASAESPLDGAGAAAAAAASQLVGQWPEASPAAASTGGGRLAAVCSAVEAHAASAEGWAAECAALRRRCESAEEGARAALALLAATQRVAAAIAAESLRGRTEGGADAAEGGVADHPAADLSPREHRSLNGSREPPGAEWRARTQLSLPMAALLVSASPMGSNPFTSTVVALTSKNWRELESSPFLWLVNLTPKWEKLAGELKNLVKVAYWDTEANGATPPLLGQIKGTPTIKAFVPSRKSVKNAKNVEEYQQAREVKDLVRFATSRMPNFVERVKTAQELEAAQAAKRREWGLPMVLIFSSSGATSSTLKALSTADLCLAGKGGSEVARRFGVTAFPAVLGFPAGQDEPVAFEKKPTYNMLDGRVGFFRKLALKQAVLRKPKPEATEESLAPPVPVNSVLFTAARVGQAPKEEL</sequence>
<protein>
    <recommendedName>
        <fullName evidence="5">Thioredoxin domain-containing protein</fullName>
    </recommendedName>
</protein>
<keyword evidence="1" id="KW-0175">Coiled coil</keyword>
<dbReference type="PANTHER" id="PTHR45815">
    <property type="entry name" value="PROTEIN DISULFIDE-ISOMERASE A6"/>
    <property type="match status" value="1"/>
</dbReference>
<evidence type="ECO:0008006" key="5">
    <source>
        <dbReference type="Google" id="ProtNLM"/>
    </source>
</evidence>
<dbReference type="Gene3D" id="3.40.30.10">
    <property type="entry name" value="Glutaredoxin"/>
    <property type="match status" value="1"/>
</dbReference>
<feature type="region of interest" description="Disordered" evidence="2">
    <location>
        <begin position="106"/>
        <end position="139"/>
    </location>
</feature>
<reference evidence="3" key="2">
    <citation type="submission" date="2024-10" db="UniProtKB">
        <authorList>
            <consortium name="EnsemblProtists"/>
        </authorList>
    </citation>
    <scope>IDENTIFICATION</scope>
</reference>
<accession>A0A0D3KLH7</accession>
<dbReference type="HOGENOM" id="CLU_501039_0_0_1"/>
<dbReference type="GeneID" id="17281882"/>
<feature type="region of interest" description="Disordered" evidence="2">
    <location>
        <begin position="232"/>
        <end position="267"/>
    </location>
</feature>
<dbReference type="Proteomes" id="UP000013827">
    <property type="component" value="Unassembled WGS sequence"/>
</dbReference>
<dbReference type="GO" id="GO:0034976">
    <property type="term" value="P:response to endoplasmic reticulum stress"/>
    <property type="evidence" value="ECO:0007669"/>
    <property type="project" value="TreeGrafter"/>
</dbReference>
<dbReference type="GO" id="GO:0005788">
    <property type="term" value="C:endoplasmic reticulum lumen"/>
    <property type="evidence" value="ECO:0007669"/>
    <property type="project" value="TreeGrafter"/>
</dbReference>
<dbReference type="STRING" id="2903.R1DNR7"/>
<dbReference type="PaxDb" id="2903-EOD36612"/>